<keyword evidence="1" id="KW-0472">Membrane</keyword>
<keyword evidence="1" id="KW-0812">Transmembrane</keyword>
<reference evidence="3" key="1">
    <citation type="submission" date="2017-04" db="EMBL/GenBank/DDBJ databases">
        <authorList>
            <person name="Varghese N."/>
            <person name="Submissions S."/>
        </authorList>
    </citation>
    <scope>NUCLEOTIDE SEQUENCE [LARGE SCALE GENOMIC DNA]</scope>
    <source>
        <strain evidence="3">NIO-1021</strain>
    </source>
</reference>
<evidence type="ECO:0000313" key="3">
    <source>
        <dbReference type="Proteomes" id="UP000192929"/>
    </source>
</evidence>
<protein>
    <submittedName>
        <fullName evidence="2">Uncharacterized protein</fullName>
    </submittedName>
</protein>
<name>A0A1X7DYJ2_9MICC</name>
<evidence type="ECO:0000313" key="2">
    <source>
        <dbReference type="EMBL" id="SMF23542.1"/>
    </source>
</evidence>
<dbReference type="AlphaFoldDB" id="A0A1X7DYJ2"/>
<sequence length="135" mass="14890">MTSPRSTITRARVSRPFWEPVVTSAFSRLNATLYACARSLRNLAAHGQVRGVSFTLPDAPVTTYGCLAFLILLSLYIMFGMTNPHWYYSLIAGIVILVGTDIGYEISTRHVAKHGLSELGRSHPSEHDKTGTDVH</sequence>
<proteinExistence type="predicted"/>
<organism evidence="2 3">
    <name type="scientific">Kocuria marina subsp. indica</name>
    <dbReference type="NCBI Taxonomy" id="1049583"/>
    <lineage>
        <taxon>Bacteria</taxon>
        <taxon>Bacillati</taxon>
        <taxon>Actinomycetota</taxon>
        <taxon>Actinomycetes</taxon>
        <taxon>Micrococcales</taxon>
        <taxon>Micrococcaceae</taxon>
        <taxon>Kocuria</taxon>
    </lineage>
</organism>
<keyword evidence="3" id="KW-1185">Reference proteome</keyword>
<feature type="transmembrane region" description="Helical" evidence="1">
    <location>
        <begin position="85"/>
        <end position="104"/>
    </location>
</feature>
<keyword evidence="1" id="KW-1133">Transmembrane helix</keyword>
<gene>
    <name evidence="2" type="ORF">SAMN06296028_11711</name>
</gene>
<dbReference type="EMBL" id="FXAC01000017">
    <property type="protein sequence ID" value="SMF23542.1"/>
    <property type="molecule type" value="Genomic_DNA"/>
</dbReference>
<feature type="transmembrane region" description="Helical" evidence="1">
    <location>
        <begin position="61"/>
        <end position="79"/>
    </location>
</feature>
<evidence type="ECO:0000256" key="1">
    <source>
        <dbReference type="SAM" id="Phobius"/>
    </source>
</evidence>
<accession>A0A1X7DYJ2</accession>
<dbReference type="Proteomes" id="UP000192929">
    <property type="component" value="Unassembled WGS sequence"/>
</dbReference>